<dbReference type="AlphaFoldDB" id="A0A7J0G6E3"/>
<reference evidence="2 3" key="1">
    <citation type="submission" date="2019-07" db="EMBL/GenBank/DDBJ databases">
        <title>De Novo Assembly of kiwifruit Actinidia rufa.</title>
        <authorList>
            <person name="Sugita-Konishi S."/>
            <person name="Sato K."/>
            <person name="Mori E."/>
            <person name="Abe Y."/>
            <person name="Kisaki G."/>
            <person name="Hamano K."/>
            <person name="Suezawa K."/>
            <person name="Otani M."/>
            <person name="Fukuda T."/>
            <person name="Manabe T."/>
            <person name="Gomi K."/>
            <person name="Tabuchi M."/>
            <person name="Akimitsu K."/>
            <person name="Kataoka I."/>
        </authorList>
    </citation>
    <scope>NUCLEOTIDE SEQUENCE [LARGE SCALE GENOMIC DNA]</scope>
    <source>
        <strain evidence="3">cv. Fuchu</strain>
    </source>
</reference>
<comment type="caution">
    <text evidence="2">The sequence shown here is derived from an EMBL/GenBank/DDBJ whole genome shotgun (WGS) entry which is preliminary data.</text>
</comment>
<accession>A0A7J0G6E3</accession>
<name>A0A7J0G6E3_9ERIC</name>
<protein>
    <submittedName>
        <fullName evidence="2">Uncharacterized protein</fullName>
    </submittedName>
</protein>
<sequence>MTTGVLNPIHASSVVEAEQGGGGVKRIKVVITRKQLQESLKKQVSVEDVVSGIERGKNSSSVEAPSTCWRPGLEPIPEEVSDLN</sequence>
<proteinExistence type="predicted"/>
<organism evidence="2 3">
    <name type="scientific">Actinidia rufa</name>
    <dbReference type="NCBI Taxonomy" id="165716"/>
    <lineage>
        <taxon>Eukaryota</taxon>
        <taxon>Viridiplantae</taxon>
        <taxon>Streptophyta</taxon>
        <taxon>Embryophyta</taxon>
        <taxon>Tracheophyta</taxon>
        <taxon>Spermatophyta</taxon>
        <taxon>Magnoliopsida</taxon>
        <taxon>eudicotyledons</taxon>
        <taxon>Gunneridae</taxon>
        <taxon>Pentapetalae</taxon>
        <taxon>asterids</taxon>
        <taxon>Ericales</taxon>
        <taxon>Actinidiaceae</taxon>
        <taxon>Actinidia</taxon>
    </lineage>
</organism>
<keyword evidence="3" id="KW-1185">Reference proteome</keyword>
<dbReference type="EMBL" id="BJWL01000018">
    <property type="protein sequence ID" value="GFZ06363.1"/>
    <property type="molecule type" value="Genomic_DNA"/>
</dbReference>
<dbReference type="Proteomes" id="UP000585474">
    <property type="component" value="Unassembled WGS sequence"/>
</dbReference>
<feature type="region of interest" description="Disordered" evidence="1">
    <location>
        <begin position="54"/>
        <end position="84"/>
    </location>
</feature>
<dbReference type="OrthoDB" id="1908589at2759"/>
<evidence type="ECO:0000256" key="1">
    <source>
        <dbReference type="SAM" id="MobiDB-lite"/>
    </source>
</evidence>
<evidence type="ECO:0000313" key="2">
    <source>
        <dbReference type="EMBL" id="GFZ06363.1"/>
    </source>
</evidence>
<gene>
    <name evidence="2" type="ORF">Acr_18g0005330</name>
</gene>
<evidence type="ECO:0000313" key="3">
    <source>
        <dbReference type="Proteomes" id="UP000585474"/>
    </source>
</evidence>